<evidence type="ECO:0000313" key="4">
    <source>
        <dbReference type="EMBL" id="SFI24575.1"/>
    </source>
</evidence>
<dbReference type="OrthoDB" id="224989at2"/>
<reference evidence="5" key="1">
    <citation type="submission" date="2016-10" db="EMBL/GenBank/DDBJ databases">
        <authorList>
            <person name="Varghese N."/>
            <person name="Submissions S."/>
        </authorList>
    </citation>
    <scope>NUCLEOTIDE SEQUENCE [LARGE SCALE GENOMIC DNA]</scope>
    <source>
        <strain evidence="5">DSM 26348</strain>
    </source>
</reference>
<evidence type="ECO:0000256" key="2">
    <source>
        <dbReference type="SAM" id="Phobius"/>
    </source>
</evidence>
<keyword evidence="5" id="KW-1185">Reference proteome</keyword>
<sequence>MIRSDWQLNFSQASVITFGLLVPVHVFLLAWIACRYSPAADESAHLVAGLRIWTEGKFDVYQVNPPLVKAVAALPVLLDPPQINWQLLTTKPGDRPEWLLGLSYLREHRPRFRWDMVLARWACIPFSVLGLAYCFRWGAALFGPSAGLLAASLWCFSPNILGNAALITPDVAATALGMATLFHFRGWLLQPGWRNAFLVGVLLGLTELTKFTWVILYVLLPVLWAGQVLFSRTRFHGETSLRQQGLQLLLLLLVSLDVLNAGYGFQQTLRPLGEFEFVSESLGGGKTQSAVPDTDMDASTAPHPDPLPGVPGRGGNVFRSGCVSALPVPVPAAWVQGIDLQRRDFEGGWRPLYSYLNGEQRLGGWWYYYLAASWMKSPLGSWLIAGAAVWGLWRSGLSISFRMELALLLIPAAAILVLISSQTGFSRYFRYLLPAFPFVYVALSGVWSPQVVRAAPGAAWCAGVGLLAVVVGSLSVYPQSLAFFNTIAGGPQQGHLRLLDANIDWGQDLYALKDWQNAHPEAPPLYVAYSGVADPELFDIATQDVVLPLGDEMFAPGWYAVSVNRLHGYDDPGSPWTRFLPLTPVGRAGYSILIYHLAEVGP</sequence>
<evidence type="ECO:0000256" key="1">
    <source>
        <dbReference type="SAM" id="MobiDB-lite"/>
    </source>
</evidence>
<feature type="transmembrane region" description="Helical" evidence="2">
    <location>
        <begin position="196"/>
        <end position="225"/>
    </location>
</feature>
<dbReference type="Pfam" id="PF13231">
    <property type="entry name" value="PMT_2"/>
    <property type="match status" value="1"/>
</dbReference>
<dbReference type="STRING" id="1576369.SAMN05421753_10753"/>
<feature type="transmembrane region" description="Helical" evidence="2">
    <location>
        <begin position="457"/>
        <end position="477"/>
    </location>
</feature>
<keyword evidence="4" id="KW-0328">Glycosyltransferase</keyword>
<feature type="domain" description="Glycosyltransferase RgtA/B/C/D-like" evidence="3">
    <location>
        <begin position="119"/>
        <end position="225"/>
    </location>
</feature>
<keyword evidence="2" id="KW-0812">Transmembrane</keyword>
<feature type="transmembrane region" description="Helical" evidence="2">
    <location>
        <begin position="245"/>
        <end position="265"/>
    </location>
</feature>
<dbReference type="Proteomes" id="UP000199518">
    <property type="component" value="Unassembled WGS sequence"/>
</dbReference>
<feature type="transmembrane region" description="Helical" evidence="2">
    <location>
        <begin position="12"/>
        <end position="34"/>
    </location>
</feature>
<feature type="transmembrane region" description="Helical" evidence="2">
    <location>
        <begin position="399"/>
        <end position="419"/>
    </location>
</feature>
<gene>
    <name evidence="4" type="ORF">SAMN05421753_10753</name>
</gene>
<keyword evidence="2" id="KW-0472">Membrane</keyword>
<feature type="transmembrane region" description="Helical" evidence="2">
    <location>
        <begin position="160"/>
        <end position="184"/>
    </location>
</feature>
<keyword evidence="4" id="KW-0808">Transferase</keyword>
<dbReference type="EMBL" id="FOQD01000007">
    <property type="protein sequence ID" value="SFI24575.1"/>
    <property type="molecule type" value="Genomic_DNA"/>
</dbReference>
<proteinExistence type="predicted"/>
<evidence type="ECO:0000313" key="5">
    <source>
        <dbReference type="Proteomes" id="UP000199518"/>
    </source>
</evidence>
<feature type="transmembrane region" description="Helical" evidence="2">
    <location>
        <begin position="366"/>
        <end position="393"/>
    </location>
</feature>
<dbReference type="PROSITE" id="PS51257">
    <property type="entry name" value="PROKAR_LIPOPROTEIN"/>
    <property type="match status" value="1"/>
</dbReference>
<dbReference type="RefSeq" id="WP_092049829.1">
    <property type="nucleotide sequence ID" value="NZ_FOQD01000007.1"/>
</dbReference>
<dbReference type="AlphaFoldDB" id="A0A1I3GM61"/>
<evidence type="ECO:0000259" key="3">
    <source>
        <dbReference type="Pfam" id="PF13231"/>
    </source>
</evidence>
<dbReference type="GO" id="GO:0016757">
    <property type="term" value="F:glycosyltransferase activity"/>
    <property type="evidence" value="ECO:0007669"/>
    <property type="project" value="UniProtKB-KW"/>
</dbReference>
<accession>A0A1I3GM61</accession>
<organism evidence="4 5">
    <name type="scientific">Planctomicrobium piriforme</name>
    <dbReference type="NCBI Taxonomy" id="1576369"/>
    <lineage>
        <taxon>Bacteria</taxon>
        <taxon>Pseudomonadati</taxon>
        <taxon>Planctomycetota</taxon>
        <taxon>Planctomycetia</taxon>
        <taxon>Planctomycetales</taxon>
        <taxon>Planctomycetaceae</taxon>
        <taxon>Planctomicrobium</taxon>
    </lineage>
</organism>
<keyword evidence="2" id="KW-1133">Transmembrane helix</keyword>
<name>A0A1I3GM61_9PLAN</name>
<feature type="transmembrane region" description="Helical" evidence="2">
    <location>
        <begin position="431"/>
        <end position="451"/>
    </location>
</feature>
<feature type="transmembrane region" description="Helical" evidence="2">
    <location>
        <begin position="118"/>
        <end position="140"/>
    </location>
</feature>
<protein>
    <submittedName>
        <fullName evidence="4">Dolichyl-phosphate-mannose-protein mannosyltransferase</fullName>
    </submittedName>
</protein>
<feature type="region of interest" description="Disordered" evidence="1">
    <location>
        <begin position="283"/>
        <end position="306"/>
    </location>
</feature>
<dbReference type="InterPro" id="IPR038731">
    <property type="entry name" value="RgtA/B/C-like"/>
</dbReference>